<evidence type="ECO:0000256" key="2">
    <source>
        <dbReference type="ARBA" id="ARBA00022737"/>
    </source>
</evidence>
<dbReference type="Gene3D" id="2.60.120.200">
    <property type="match status" value="1"/>
</dbReference>
<dbReference type="AlphaFoldDB" id="A6JBG9"/>
<dbReference type="RGD" id="620998">
    <property type="gene designation" value="Nell1"/>
</dbReference>
<feature type="signal peptide" evidence="5">
    <location>
        <begin position="1"/>
        <end position="21"/>
    </location>
</feature>
<evidence type="ECO:0000256" key="3">
    <source>
        <dbReference type="ARBA" id="ARBA00022837"/>
    </source>
</evidence>
<evidence type="ECO:0000259" key="7">
    <source>
        <dbReference type="SMART" id="SM00282"/>
    </source>
</evidence>
<evidence type="ECO:0000313" key="9">
    <source>
        <dbReference type="Proteomes" id="UP000234681"/>
    </source>
</evidence>
<keyword evidence="2" id="KW-0677">Repeat</keyword>
<dbReference type="InterPro" id="IPR048287">
    <property type="entry name" value="TSPN-like_N"/>
</dbReference>
<dbReference type="FunFam" id="2.60.120.200:FF:000015">
    <property type="entry name" value="protein kinase C-binding protein NELL1"/>
    <property type="match status" value="1"/>
</dbReference>
<feature type="domain" description="Laminin G" evidence="7">
    <location>
        <begin position="81"/>
        <end position="208"/>
    </location>
</feature>
<evidence type="ECO:0000313" key="8">
    <source>
        <dbReference type="EMBL" id="EDM07214.1"/>
    </source>
</evidence>
<dbReference type="SUPFAM" id="SSF57603">
    <property type="entry name" value="FnI-like domain"/>
    <property type="match status" value="1"/>
</dbReference>
<feature type="chain" id="PRO_5039939175" evidence="5">
    <location>
        <begin position="22"/>
        <end position="416"/>
    </location>
</feature>
<evidence type="ECO:0000256" key="1">
    <source>
        <dbReference type="ARBA" id="ARBA00022729"/>
    </source>
</evidence>
<name>A6JBG9_RAT</name>
<evidence type="ECO:0000256" key="5">
    <source>
        <dbReference type="SAM" id="SignalP"/>
    </source>
</evidence>
<dbReference type="InterPro" id="IPR001791">
    <property type="entry name" value="Laminin_G"/>
</dbReference>
<sequence>MPMDVILVLWFCVCTARTVLGFGMDPDLQLDIISELDLVNTTLGVTQVAGLHNASKAFLFQDVQREIHSAPHVSEKLIQLFRNKSEFTFLATVQQKPSTSGVILSIRELEHSYFELESSGPREEIRYHYIHGGKPRTEALPYRMADGQWHKVALSVSASHLLLHIDCNRIYERVIDPPETNLPPGSNLWLGQRNQKHGFFKGIIQDGKIIFMPNGFITQCPNLNRTCPTCSDFLSLVQGIMDLQELLAKMTAKLNYAETRLGQLENCHCEKTCQSGAVECRRMSCPPLNCSPDSLPVHISGQCCKVCRPKCIYGGKVLAEGQRILTKTCRECRGGVLVKITEACPPLNCSAKDHILPENQCCRVCPGHNFCAEAPKCGENSECKNWNTKATCECKNGYISVQGNSAYCEGKGSRTL</sequence>
<accession>A6JBG9</accession>
<dbReference type="CDD" id="cd00110">
    <property type="entry name" value="LamG"/>
    <property type="match status" value="1"/>
</dbReference>
<keyword evidence="1 5" id="KW-0732">Signal</keyword>
<dbReference type="Pfam" id="PF02210">
    <property type="entry name" value="Laminin_G_2"/>
    <property type="match status" value="1"/>
</dbReference>
<evidence type="ECO:0000259" key="6">
    <source>
        <dbReference type="SMART" id="SM00210"/>
    </source>
</evidence>
<dbReference type="Proteomes" id="UP000234681">
    <property type="component" value="Chromosome 1"/>
</dbReference>
<dbReference type="SMART" id="SM00210">
    <property type="entry name" value="TSPN"/>
    <property type="match status" value="1"/>
</dbReference>
<dbReference type="PANTHER" id="PTHR24042:SF2">
    <property type="entry name" value="PROTEIN KINASE C-BINDING PROTEIN NELL1"/>
    <property type="match status" value="1"/>
</dbReference>
<proteinExistence type="predicted"/>
<dbReference type="SMART" id="SM00282">
    <property type="entry name" value="LamG"/>
    <property type="match status" value="1"/>
</dbReference>
<reference evidence="8 9" key="1">
    <citation type="submission" date="2005-09" db="EMBL/GenBank/DDBJ databases">
        <authorList>
            <person name="Mural R.J."/>
            <person name="Li P.W."/>
            <person name="Adams M.D."/>
            <person name="Amanatides P.G."/>
            <person name="Baden-Tillson H."/>
            <person name="Barnstead M."/>
            <person name="Chin S.H."/>
            <person name="Dew I."/>
            <person name="Evans C.A."/>
            <person name="Ferriera S."/>
            <person name="Flanigan M."/>
            <person name="Fosler C."/>
            <person name="Glodek A."/>
            <person name="Gu Z."/>
            <person name="Holt R.A."/>
            <person name="Jennings D."/>
            <person name="Kraft C.L."/>
            <person name="Lu F."/>
            <person name="Nguyen T."/>
            <person name="Nusskern D.R."/>
            <person name="Pfannkoch C.M."/>
            <person name="Sitter C."/>
            <person name="Sutton G.G."/>
            <person name="Venter J.C."/>
            <person name="Wang Z."/>
            <person name="Woodage T."/>
            <person name="Zheng X.H."/>
            <person name="Zhong F."/>
        </authorList>
    </citation>
    <scope>NUCLEOTIDE SEQUENCE [LARGE SCALE GENOMIC DNA]</scope>
    <source>
        <strain>BN</strain>
        <strain evidence="9">Sprague-Dawley</strain>
    </source>
</reference>
<dbReference type="InterPro" id="IPR051586">
    <property type="entry name" value="PKC-binding_NELL"/>
</dbReference>
<dbReference type="SUPFAM" id="SSF49899">
    <property type="entry name" value="Concanavalin A-like lectins/glucanases"/>
    <property type="match status" value="1"/>
</dbReference>
<gene>
    <name evidence="8 10" type="primary">Nell1</name>
    <name evidence="8" type="ORF">rCG_54073</name>
</gene>
<evidence type="ECO:0000313" key="10">
    <source>
        <dbReference type="RGD" id="620998"/>
    </source>
</evidence>
<organism evidence="8 9">
    <name type="scientific">Rattus norvegicus</name>
    <name type="common">Rat</name>
    <dbReference type="NCBI Taxonomy" id="10116"/>
    <lineage>
        <taxon>Eukaryota</taxon>
        <taxon>Metazoa</taxon>
        <taxon>Chordata</taxon>
        <taxon>Craniata</taxon>
        <taxon>Vertebrata</taxon>
        <taxon>Euteleostomi</taxon>
        <taxon>Mammalia</taxon>
        <taxon>Eutheria</taxon>
        <taxon>Euarchontoglires</taxon>
        <taxon>Glires</taxon>
        <taxon>Rodentia</taxon>
        <taxon>Myomorpha</taxon>
        <taxon>Muroidea</taxon>
        <taxon>Muridae</taxon>
        <taxon>Murinae</taxon>
        <taxon>Rattus</taxon>
    </lineage>
</organism>
<dbReference type="FunFam" id="2.10.25.10:FF:000120">
    <property type="entry name" value="Protein kinase C-binding protein NELL1"/>
    <property type="match status" value="1"/>
</dbReference>
<dbReference type="PANTHER" id="PTHR24042">
    <property type="entry name" value="NEL HOMOLOG"/>
    <property type="match status" value="1"/>
</dbReference>
<protein>
    <submittedName>
        <fullName evidence="8">NEL-like 1 (Chicken), isoform CRA_b</fullName>
    </submittedName>
</protein>
<keyword evidence="4" id="KW-0325">Glycoprotein</keyword>
<dbReference type="InterPro" id="IPR013320">
    <property type="entry name" value="ConA-like_dom_sf"/>
</dbReference>
<dbReference type="EMBL" id="CH473979">
    <property type="protein sequence ID" value="EDM07214.1"/>
    <property type="molecule type" value="Genomic_DNA"/>
</dbReference>
<feature type="domain" description="Thrombospondin-like N-terminal" evidence="6">
    <location>
        <begin position="29"/>
        <end position="213"/>
    </location>
</feature>
<keyword evidence="3" id="KW-0106">Calcium</keyword>
<evidence type="ECO:0000256" key="4">
    <source>
        <dbReference type="ARBA" id="ARBA00023180"/>
    </source>
</evidence>